<dbReference type="AlphaFoldDB" id="S5LX33"/>
<dbReference type="PATRIC" id="fig|1276220.3.peg.570"/>
<dbReference type="HOGENOM" id="CLU_1446816_0_0_14"/>
<evidence type="ECO:0000313" key="1">
    <source>
        <dbReference type="EMBL" id="AGR41181.1"/>
    </source>
</evidence>
<reference evidence="1 2" key="1">
    <citation type="journal article" date="2013" name="Genome Biol. Evol.">
        <title>Comparison of metabolic capacities and inference of gene content evolution in mosquito-associated Spiroplasma diminutum and S. taiwanense.</title>
        <authorList>
            <person name="Lo W.S."/>
            <person name="Ku C."/>
            <person name="Chen L.L."/>
            <person name="Chang T.H."/>
            <person name="Kuo C.H."/>
        </authorList>
    </citation>
    <scope>NUCLEOTIDE SEQUENCE [LARGE SCALE GENOMIC DNA]</scope>
    <source>
        <strain evidence="1">CT-1</strain>
    </source>
</reference>
<dbReference type="RefSeq" id="WP_020834320.1">
    <property type="nucleotide sequence ID" value="NC_021846.1"/>
</dbReference>
<protein>
    <submittedName>
        <fullName evidence="1">Uncharacterized protein</fullName>
    </submittedName>
</protein>
<dbReference type="OrthoDB" id="387750at2"/>
<evidence type="ECO:0000313" key="2">
    <source>
        <dbReference type="Proteomes" id="UP000014984"/>
    </source>
</evidence>
<organism evidence="1 2">
    <name type="scientific">Spiroplasma taiwanense CT-1</name>
    <dbReference type="NCBI Taxonomy" id="1276220"/>
    <lineage>
        <taxon>Bacteria</taxon>
        <taxon>Bacillati</taxon>
        <taxon>Mycoplasmatota</taxon>
        <taxon>Mollicutes</taxon>
        <taxon>Entomoplasmatales</taxon>
        <taxon>Spiroplasmataceae</taxon>
        <taxon>Spiroplasma</taxon>
    </lineage>
</organism>
<keyword evidence="2" id="KW-1185">Reference proteome</keyword>
<proteinExistence type="predicted"/>
<name>S5LX33_9MOLU</name>
<dbReference type="Proteomes" id="UP000014984">
    <property type="component" value="Chromosome"/>
</dbReference>
<sequence>MAVTNNKTKDDRETEVNSNLFGAMYYNLISGIKSFQDTFGLVDREDYLQEGINGPIVKFTGSSKDNTNSLKNIWNGFKVNNNQYISALNNSLSLRHSELTKYKDRLLENGYQKQFNWSFENEPENGNGTVYTYFGVTDKGVIIDNYSYSGDEKLYINFYQNFINVNFVISGIWKNKKSVIIEKVNID</sequence>
<gene>
    <name evidence="1" type="ORF">STAIW_v1c05590</name>
</gene>
<dbReference type="KEGG" id="stai:STAIW_v1c05590"/>
<accession>S5LX33</accession>
<dbReference type="EMBL" id="CP005074">
    <property type="protein sequence ID" value="AGR41181.1"/>
    <property type="molecule type" value="Genomic_DNA"/>
</dbReference>